<dbReference type="Proteomes" id="UP000199657">
    <property type="component" value="Unassembled WGS sequence"/>
</dbReference>
<feature type="domain" description="HTH gntR-type" evidence="4">
    <location>
        <begin position="16"/>
        <end position="83"/>
    </location>
</feature>
<dbReference type="SMART" id="SM00895">
    <property type="entry name" value="FCD"/>
    <property type="match status" value="1"/>
</dbReference>
<evidence type="ECO:0000256" key="1">
    <source>
        <dbReference type="ARBA" id="ARBA00023015"/>
    </source>
</evidence>
<evidence type="ECO:0000313" key="6">
    <source>
        <dbReference type="Proteomes" id="UP000199657"/>
    </source>
</evidence>
<dbReference type="InterPro" id="IPR036388">
    <property type="entry name" value="WH-like_DNA-bd_sf"/>
</dbReference>
<organism evidence="5 6">
    <name type="scientific">Aquisalimonas asiatica</name>
    <dbReference type="NCBI Taxonomy" id="406100"/>
    <lineage>
        <taxon>Bacteria</taxon>
        <taxon>Pseudomonadati</taxon>
        <taxon>Pseudomonadota</taxon>
        <taxon>Gammaproteobacteria</taxon>
        <taxon>Chromatiales</taxon>
        <taxon>Ectothiorhodospiraceae</taxon>
        <taxon>Aquisalimonas</taxon>
    </lineage>
</organism>
<evidence type="ECO:0000256" key="2">
    <source>
        <dbReference type="ARBA" id="ARBA00023125"/>
    </source>
</evidence>
<dbReference type="GO" id="GO:0003700">
    <property type="term" value="F:DNA-binding transcription factor activity"/>
    <property type="evidence" value="ECO:0007669"/>
    <property type="project" value="InterPro"/>
</dbReference>
<sequence>MPVSTIVDPSPSGGEGNLSVTLAEALGERIIKGELPPGSRLLEMQLAADMGVSRGPLREALRVLEKRRLVRILPRRGALVSDMGPDDVRCLYEVVTPLYQTLTRAVAERWTPESLPALYTVVERMINCAEQGDVEGYYEHNFTFARACAPIVGNPLLDELLTDLEPGLRRVLYHSREARAAAVGSHLDVMRRMMRCVMDRDGVRASGAIGELAALELRLAMASFERMD</sequence>
<dbReference type="Gene3D" id="1.20.120.530">
    <property type="entry name" value="GntR ligand-binding domain-like"/>
    <property type="match status" value="1"/>
</dbReference>
<keyword evidence="1" id="KW-0805">Transcription regulation</keyword>
<dbReference type="SUPFAM" id="SSF48008">
    <property type="entry name" value="GntR ligand-binding domain-like"/>
    <property type="match status" value="1"/>
</dbReference>
<keyword evidence="3" id="KW-0804">Transcription</keyword>
<dbReference type="GO" id="GO:0003677">
    <property type="term" value="F:DNA binding"/>
    <property type="evidence" value="ECO:0007669"/>
    <property type="project" value="UniProtKB-KW"/>
</dbReference>
<dbReference type="InterPro" id="IPR036390">
    <property type="entry name" value="WH_DNA-bd_sf"/>
</dbReference>
<accession>A0A1H8PQU0</accession>
<proteinExistence type="predicted"/>
<evidence type="ECO:0000313" key="5">
    <source>
        <dbReference type="EMBL" id="SEO43893.1"/>
    </source>
</evidence>
<dbReference type="RefSeq" id="WP_091638966.1">
    <property type="nucleotide sequence ID" value="NZ_FOEG01000001.1"/>
</dbReference>
<dbReference type="InterPro" id="IPR011711">
    <property type="entry name" value="GntR_C"/>
</dbReference>
<name>A0A1H8PQU0_9GAMM</name>
<reference evidence="5 6" key="1">
    <citation type="submission" date="2016-10" db="EMBL/GenBank/DDBJ databases">
        <authorList>
            <person name="de Groot N.N."/>
        </authorList>
    </citation>
    <scope>NUCLEOTIDE SEQUENCE [LARGE SCALE GENOMIC DNA]</scope>
    <source>
        <strain evidence="5 6">CGMCC 1.6291</strain>
    </source>
</reference>
<gene>
    <name evidence="5" type="ORF">SAMN04488052_10180</name>
</gene>
<dbReference type="Pfam" id="PF07729">
    <property type="entry name" value="FCD"/>
    <property type="match status" value="1"/>
</dbReference>
<dbReference type="Gene3D" id="1.10.10.10">
    <property type="entry name" value="Winged helix-like DNA-binding domain superfamily/Winged helix DNA-binding domain"/>
    <property type="match status" value="1"/>
</dbReference>
<dbReference type="PROSITE" id="PS50949">
    <property type="entry name" value="HTH_GNTR"/>
    <property type="match status" value="1"/>
</dbReference>
<dbReference type="PANTHER" id="PTHR43537:SF24">
    <property type="entry name" value="GLUCONATE OPERON TRANSCRIPTIONAL REPRESSOR"/>
    <property type="match status" value="1"/>
</dbReference>
<dbReference type="STRING" id="406100.SAMN04488052_10180"/>
<dbReference type="InterPro" id="IPR000524">
    <property type="entry name" value="Tscrpt_reg_HTH_GntR"/>
</dbReference>
<dbReference type="OrthoDB" id="6627771at2"/>
<dbReference type="SUPFAM" id="SSF46785">
    <property type="entry name" value="Winged helix' DNA-binding domain"/>
    <property type="match status" value="1"/>
</dbReference>
<dbReference type="EMBL" id="FOEG01000001">
    <property type="protein sequence ID" value="SEO43893.1"/>
    <property type="molecule type" value="Genomic_DNA"/>
</dbReference>
<dbReference type="InterPro" id="IPR008920">
    <property type="entry name" value="TF_FadR/GntR_C"/>
</dbReference>
<dbReference type="AlphaFoldDB" id="A0A1H8PQU0"/>
<dbReference type="SMART" id="SM00345">
    <property type="entry name" value="HTH_GNTR"/>
    <property type="match status" value="1"/>
</dbReference>
<evidence type="ECO:0000259" key="4">
    <source>
        <dbReference type="PROSITE" id="PS50949"/>
    </source>
</evidence>
<dbReference type="Pfam" id="PF00392">
    <property type="entry name" value="GntR"/>
    <property type="match status" value="1"/>
</dbReference>
<keyword evidence="6" id="KW-1185">Reference proteome</keyword>
<dbReference type="PANTHER" id="PTHR43537">
    <property type="entry name" value="TRANSCRIPTIONAL REGULATOR, GNTR FAMILY"/>
    <property type="match status" value="1"/>
</dbReference>
<protein>
    <submittedName>
        <fullName evidence="5">DNA-binding transcriptional regulator, GntR family</fullName>
    </submittedName>
</protein>
<evidence type="ECO:0000256" key="3">
    <source>
        <dbReference type="ARBA" id="ARBA00023163"/>
    </source>
</evidence>
<keyword evidence="2 5" id="KW-0238">DNA-binding</keyword>
<dbReference type="CDD" id="cd07377">
    <property type="entry name" value="WHTH_GntR"/>
    <property type="match status" value="1"/>
</dbReference>